<accession>A0A4R8DSR6</accession>
<name>A0A4R8DSR6_9BACT</name>
<keyword evidence="2" id="KW-0328">Glycosyltransferase</keyword>
<keyword evidence="4" id="KW-0472">Membrane</keyword>
<keyword evidence="8" id="KW-1185">Reference proteome</keyword>
<dbReference type="GO" id="GO:0016757">
    <property type="term" value="F:glycosyltransferase activity"/>
    <property type="evidence" value="ECO:0007669"/>
    <property type="project" value="UniProtKB-KW"/>
</dbReference>
<evidence type="ECO:0000259" key="5">
    <source>
        <dbReference type="Pfam" id="PF00535"/>
    </source>
</evidence>
<dbReference type="Pfam" id="PF00535">
    <property type="entry name" value="Glycos_transf_2"/>
    <property type="match status" value="1"/>
</dbReference>
<dbReference type="SUPFAM" id="SSF53448">
    <property type="entry name" value="Nucleotide-diphospho-sugar transferases"/>
    <property type="match status" value="1"/>
</dbReference>
<dbReference type="Gene3D" id="3.90.550.10">
    <property type="entry name" value="Spore Coat Polysaccharide Biosynthesis Protein SpsA, Chain A"/>
    <property type="match status" value="1"/>
</dbReference>
<dbReference type="RefSeq" id="WP_133992103.1">
    <property type="nucleotide sequence ID" value="NZ_SODV01000001.1"/>
</dbReference>
<evidence type="ECO:0000313" key="8">
    <source>
        <dbReference type="Proteomes" id="UP000294498"/>
    </source>
</evidence>
<keyword evidence="4" id="KW-0812">Transmembrane</keyword>
<evidence type="ECO:0000259" key="6">
    <source>
        <dbReference type="Pfam" id="PF13632"/>
    </source>
</evidence>
<feature type="domain" description="Glycosyltransferase 2-like" evidence="6">
    <location>
        <begin position="181"/>
        <end position="324"/>
    </location>
</feature>
<dbReference type="InterPro" id="IPR029044">
    <property type="entry name" value="Nucleotide-diphossugar_trans"/>
</dbReference>
<reference evidence="7 8" key="1">
    <citation type="submission" date="2019-03" db="EMBL/GenBank/DDBJ databases">
        <title>Genomic Encyclopedia of Type Strains, Phase IV (KMG-IV): sequencing the most valuable type-strain genomes for metagenomic binning, comparative biology and taxonomic classification.</title>
        <authorList>
            <person name="Goeker M."/>
        </authorList>
    </citation>
    <scope>NUCLEOTIDE SEQUENCE [LARGE SCALE GENOMIC DNA]</scope>
    <source>
        <strain evidence="7 8">DSM 100059</strain>
    </source>
</reference>
<dbReference type="InterPro" id="IPR001173">
    <property type="entry name" value="Glyco_trans_2-like"/>
</dbReference>
<evidence type="ECO:0000313" key="7">
    <source>
        <dbReference type="EMBL" id="TDX00437.1"/>
    </source>
</evidence>
<protein>
    <submittedName>
        <fullName evidence="7">Cellulose synthase/poly-beta-1,6-N-acetylglucosamine synthase-like glycosyltransferase</fullName>
    </submittedName>
</protein>
<dbReference type="AlphaFoldDB" id="A0A4R8DSR6"/>
<keyword evidence="4" id="KW-1133">Transmembrane helix</keyword>
<feature type="transmembrane region" description="Helical" evidence="4">
    <location>
        <begin position="345"/>
        <end position="367"/>
    </location>
</feature>
<gene>
    <name evidence="7" type="ORF">EDB95_1461</name>
</gene>
<dbReference type="EMBL" id="SODV01000001">
    <property type="protein sequence ID" value="TDX00437.1"/>
    <property type="molecule type" value="Genomic_DNA"/>
</dbReference>
<feature type="domain" description="Glycosyltransferase 2-like" evidence="5">
    <location>
        <begin position="48"/>
        <end position="172"/>
    </location>
</feature>
<organism evidence="7 8">
    <name type="scientific">Dinghuibacter silviterrae</name>
    <dbReference type="NCBI Taxonomy" id="1539049"/>
    <lineage>
        <taxon>Bacteria</taxon>
        <taxon>Pseudomonadati</taxon>
        <taxon>Bacteroidota</taxon>
        <taxon>Chitinophagia</taxon>
        <taxon>Chitinophagales</taxon>
        <taxon>Chitinophagaceae</taxon>
        <taxon>Dinghuibacter</taxon>
    </lineage>
</organism>
<comment type="similarity">
    <text evidence="1">Belongs to the glycosyltransferase 2 family.</text>
</comment>
<dbReference type="PANTHER" id="PTHR43630">
    <property type="entry name" value="POLY-BETA-1,6-N-ACETYL-D-GLUCOSAMINE SYNTHASE"/>
    <property type="match status" value="1"/>
</dbReference>
<evidence type="ECO:0000256" key="3">
    <source>
        <dbReference type="ARBA" id="ARBA00022679"/>
    </source>
</evidence>
<evidence type="ECO:0000256" key="1">
    <source>
        <dbReference type="ARBA" id="ARBA00006739"/>
    </source>
</evidence>
<feature type="transmembrane region" description="Helical" evidence="4">
    <location>
        <begin position="313"/>
        <end position="333"/>
    </location>
</feature>
<proteinExistence type="inferred from homology"/>
<dbReference type="Pfam" id="PF13632">
    <property type="entry name" value="Glyco_trans_2_3"/>
    <property type="match status" value="1"/>
</dbReference>
<feature type="transmembrane region" description="Helical" evidence="4">
    <location>
        <begin position="6"/>
        <end position="26"/>
    </location>
</feature>
<keyword evidence="3 7" id="KW-0808">Transferase</keyword>
<dbReference type="Proteomes" id="UP000294498">
    <property type="component" value="Unassembled WGS sequence"/>
</dbReference>
<sequence>MNPIIPLCAFYLFCAIIAIQVFYYLFFFSRVAFHKEPSEGAGETLPVSVIICARDESRNLSERLPSVLEQDYPLEHEVLVINDNSFDDTKFVLERFTSDYPRLKPVELHQEAQLIIGKKFPLSVGIKTARYDTLVLTDADCTPASREWVRSFQNAYHPGTEVVLGYGPYEKKPGLLNRIIRFETFHTALQYFSYAQAGLPYMGVGRNLSYKKDLFFRNKGFAGHNQIPSGDDDLFINAVANARNTRIVLDASSFVYSPPKATWAEWLRQKQRHFTTSRYYKPVHKFLLGLYSGTHFLVYPLLLLSLLVTPAPWSWYIWPVFGLRFLLQAVIFYQAMRTLREKDLFWWFPLLDLWQFIYYVIFAPAVWKRPSNKWK</sequence>
<dbReference type="OrthoDB" id="9800276at2"/>
<evidence type="ECO:0000256" key="4">
    <source>
        <dbReference type="SAM" id="Phobius"/>
    </source>
</evidence>
<dbReference type="PANTHER" id="PTHR43630:SF1">
    <property type="entry name" value="POLY-BETA-1,6-N-ACETYL-D-GLUCOSAMINE SYNTHASE"/>
    <property type="match status" value="1"/>
</dbReference>
<comment type="caution">
    <text evidence="7">The sequence shown here is derived from an EMBL/GenBank/DDBJ whole genome shotgun (WGS) entry which is preliminary data.</text>
</comment>
<evidence type="ECO:0000256" key="2">
    <source>
        <dbReference type="ARBA" id="ARBA00022676"/>
    </source>
</evidence>
<feature type="transmembrane region" description="Helical" evidence="4">
    <location>
        <begin position="286"/>
        <end position="307"/>
    </location>
</feature>